<reference evidence="3" key="1">
    <citation type="journal article" date="2019" name="Int. J. Syst. Evol. Microbiol.">
        <title>The Global Catalogue of Microorganisms (GCM) 10K type strain sequencing project: providing services to taxonomists for standard genome sequencing and annotation.</title>
        <authorList>
            <consortium name="The Broad Institute Genomics Platform"/>
            <consortium name="The Broad Institute Genome Sequencing Center for Infectious Disease"/>
            <person name="Wu L."/>
            <person name="Ma J."/>
        </authorList>
    </citation>
    <scope>NUCLEOTIDE SEQUENCE [LARGE SCALE GENOMIC DNA]</scope>
    <source>
        <strain evidence="3">NBRC 113072</strain>
    </source>
</reference>
<evidence type="ECO:0000313" key="2">
    <source>
        <dbReference type="EMBL" id="GMA42076.1"/>
    </source>
</evidence>
<comment type="caution">
    <text evidence="2">The sequence shown here is derived from an EMBL/GenBank/DDBJ whole genome shotgun (WGS) entry which is preliminary data.</text>
</comment>
<organism evidence="2 3">
    <name type="scientific">Mobilicoccus caccae</name>
    <dbReference type="NCBI Taxonomy" id="1859295"/>
    <lineage>
        <taxon>Bacteria</taxon>
        <taxon>Bacillati</taxon>
        <taxon>Actinomycetota</taxon>
        <taxon>Actinomycetes</taxon>
        <taxon>Micrococcales</taxon>
        <taxon>Dermatophilaceae</taxon>
        <taxon>Mobilicoccus</taxon>
    </lineage>
</organism>
<feature type="region of interest" description="Disordered" evidence="1">
    <location>
        <begin position="58"/>
        <end position="79"/>
    </location>
</feature>
<protein>
    <submittedName>
        <fullName evidence="2">Uncharacterized protein</fullName>
    </submittedName>
</protein>
<evidence type="ECO:0000313" key="3">
    <source>
        <dbReference type="Proteomes" id="UP001157126"/>
    </source>
</evidence>
<accession>A0ABQ6IYC5</accession>
<gene>
    <name evidence="2" type="ORF">GCM10025883_41210</name>
</gene>
<proteinExistence type="predicted"/>
<dbReference type="Proteomes" id="UP001157126">
    <property type="component" value="Unassembled WGS sequence"/>
</dbReference>
<sequence>MPTDPFDERPSSAMVMRVGGGLTLHCTWVHPMDGGQQGVLLVGASPDEGPVEATLVDPAQPRRKRRRARTPVVGTDHTG</sequence>
<keyword evidence="3" id="KW-1185">Reference proteome</keyword>
<dbReference type="EMBL" id="BSUO01000001">
    <property type="protein sequence ID" value="GMA42076.1"/>
    <property type="molecule type" value="Genomic_DNA"/>
</dbReference>
<name>A0ABQ6IYC5_9MICO</name>
<evidence type="ECO:0000256" key="1">
    <source>
        <dbReference type="SAM" id="MobiDB-lite"/>
    </source>
</evidence>